<dbReference type="GO" id="GO:0005524">
    <property type="term" value="F:ATP binding"/>
    <property type="evidence" value="ECO:0007669"/>
    <property type="project" value="UniProtKB-KW"/>
</dbReference>
<dbReference type="GO" id="GO:0008233">
    <property type="term" value="F:peptidase activity"/>
    <property type="evidence" value="ECO:0007669"/>
    <property type="project" value="InterPro"/>
</dbReference>
<feature type="transmembrane region" description="Helical" evidence="11">
    <location>
        <begin position="338"/>
        <end position="358"/>
    </location>
</feature>
<proteinExistence type="predicted"/>
<feature type="compositionally biased region" description="Basic and acidic residues" evidence="10">
    <location>
        <begin position="857"/>
        <end position="867"/>
    </location>
</feature>
<keyword evidence="7" id="KW-0067">ATP-binding</keyword>
<keyword evidence="9 11" id="KW-0472">Membrane</keyword>
<dbReference type="Gene3D" id="1.20.1560.10">
    <property type="entry name" value="ABC transporter type 1, transmembrane domain"/>
    <property type="match status" value="1"/>
</dbReference>
<feature type="region of interest" description="Disordered" evidence="10">
    <location>
        <begin position="1"/>
        <end position="147"/>
    </location>
</feature>
<dbReference type="SMART" id="SM00382">
    <property type="entry name" value="AAA"/>
    <property type="match status" value="1"/>
</dbReference>
<evidence type="ECO:0000259" key="13">
    <source>
        <dbReference type="PROSITE" id="PS50929"/>
    </source>
</evidence>
<evidence type="ECO:0000256" key="5">
    <source>
        <dbReference type="ARBA" id="ARBA00022741"/>
    </source>
</evidence>
<keyword evidence="5" id="KW-0547">Nucleotide-binding</keyword>
<dbReference type="PROSITE" id="PS50893">
    <property type="entry name" value="ABC_TRANSPORTER_2"/>
    <property type="match status" value="1"/>
</dbReference>
<evidence type="ECO:0000256" key="11">
    <source>
        <dbReference type="SAM" id="Phobius"/>
    </source>
</evidence>
<reference evidence="15 16" key="1">
    <citation type="submission" date="2019-09" db="EMBL/GenBank/DDBJ databases">
        <title>In-depth cultivation of the pig gut microbiome towards novel bacterial diversity and tailored functional studies.</title>
        <authorList>
            <person name="Wylensek D."/>
            <person name="Hitch T.C.A."/>
            <person name="Clavel T."/>
        </authorList>
    </citation>
    <scope>NUCLEOTIDE SEQUENCE [LARGE SCALE GENOMIC DNA]</scope>
    <source>
        <strain evidence="15 16">PG-178-WT-4</strain>
    </source>
</reference>
<evidence type="ECO:0000256" key="4">
    <source>
        <dbReference type="ARBA" id="ARBA00022692"/>
    </source>
</evidence>
<dbReference type="GO" id="GO:0016887">
    <property type="term" value="F:ATP hydrolysis activity"/>
    <property type="evidence" value="ECO:0007669"/>
    <property type="project" value="InterPro"/>
</dbReference>
<evidence type="ECO:0000256" key="9">
    <source>
        <dbReference type="ARBA" id="ARBA00023136"/>
    </source>
</evidence>
<dbReference type="InterPro" id="IPR027417">
    <property type="entry name" value="P-loop_NTPase"/>
</dbReference>
<dbReference type="AlphaFoldDB" id="A0A6L5XHW8"/>
<dbReference type="GO" id="GO:0006508">
    <property type="term" value="P:proteolysis"/>
    <property type="evidence" value="ECO:0007669"/>
    <property type="project" value="InterPro"/>
</dbReference>
<evidence type="ECO:0000256" key="2">
    <source>
        <dbReference type="ARBA" id="ARBA00022448"/>
    </source>
</evidence>
<dbReference type="CDD" id="cd18587">
    <property type="entry name" value="ABC_6TM_LapB_like"/>
    <property type="match status" value="1"/>
</dbReference>
<comment type="caution">
    <text evidence="15">The sequence shown here is derived from an EMBL/GenBank/DDBJ whole genome shotgun (WGS) entry which is preliminary data.</text>
</comment>
<dbReference type="RefSeq" id="WP_154508523.1">
    <property type="nucleotide sequence ID" value="NZ_JAXELC010000055.1"/>
</dbReference>
<feature type="domain" description="Peptidase C39" evidence="14">
    <location>
        <begin position="148"/>
        <end position="268"/>
    </location>
</feature>
<dbReference type="InterPro" id="IPR011527">
    <property type="entry name" value="ABC1_TM_dom"/>
</dbReference>
<dbReference type="GO" id="GO:0015421">
    <property type="term" value="F:ABC-type oligopeptide transporter activity"/>
    <property type="evidence" value="ECO:0007669"/>
    <property type="project" value="TreeGrafter"/>
</dbReference>
<dbReference type="PROSITE" id="PS50929">
    <property type="entry name" value="ABC_TM1F"/>
    <property type="match status" value="1"/>
</dbReference>
<evidence type="ECO:0000313" key="16">
    <source>
        <dbReference type="Proteomes" id="UP000477488"/>
    </source>
</evidence>
<keyword evidence="6" id="KW-0378">Hydrolase</keyword>
<feature type="compositionally biased region" description="Polar residues" evidence="10">
    <location>
        <begin position="39"/>
        <end position="51"/>
    </location>
</feature>
<dbReference type="Gene3D" id="3.40.50.300">
    <property type="entry name" value="P-loop containing nucleotide triphosphate hydrolases"/>
    <property type="match status" value="1"/>
</dbReference>
<evidence type="ECO:0000256" key="3">
    <source>
        <dbReference type="ARBA" id="ARBA00022475"/>
    </source>
</evidence>
<dbReference type="PANTHER" id="PTHR43394">
    <property type="entry name" value="ATP-DEPENDENT PERMEASE MDL1, MITOCHONDRIAL"/>
    <property type="match status" value="1"/>
</dbReference>
<dbReference type="Pfam" id="PF00664">
    <property type="entry name" value="ABC_membrane"/>
    <property type="match status" value="1"/>
</dbReference>
<keyword evidence="3" id="KW-1003">Cell membrane</keyword>
<feature type="transmembrane region" description="Helical" evidence="11">
    <location>
        <begin position="440"/>
        <end position="457"/>
    </location>
</feature>
<feature type="compositionally biased region" description="Polar residues" evidence="10">
    <location>
        <begin position="1"/>
        <end position="12"/>
    </location>
</feature>
<dbReference type="InterPro" id="IPR017750">
    <property type="entry name" value="ATPase_T1SS"/>
</dbReference>
<name>A0A6L5XHW8_9BACT</name>
<keyword evidence="8 11" id="KW-1133">Transmembrane helix</keyword>
<accession>A0A6L5XHW8</accession>
<dbReference type="PANTHER" id="PTHR43394:SF1">
    <property type="entry name" value="ATP-BINDING CASSETTE SUB-FAMILY B MEMBER 10, MITOCHONDRIAL"/>
    <property type="match status" value="1"/>
</dbReference>
<dbReference type="FunFam" id="3.40.50.300:FF:000299">
    <property type="entry name" value="ABC transporter ATP-binding protein/permease"/>
    <property type="match status" value="1"/>
</dbReference>
<comment type="subcellular location">
    <subcellularLocation>
        <location evidence="1">Cell membrane</location>
        <topology evidence="1">Multi-pass membrane protein</topology>
    </subcellularLocation>
</comment>
<evidence type="ECO:0000256" key="10">
    <source>
        <dbReference type="SAM" id="MobiDB-lite"/>
    </source>
</evidence>
<dbReference type="EMBL" id="VUMH01000001">
    <property type="protein sequence ID" value="MSS26770.1"/>
    <property type="molecule type" value="Genomic_DNA"/>
</dbReference>
<evidence type="ECO:0000256" key="8">
    <source>
        <dbReference type="ARBA" id="ARBA00022989"/>
    </source>
</evidence>
<evidence type="ECO:0000259" key="12">
    <source>
        <dbReference type="PROSITE" id="PS50893"/>
    </source>
</evidence>
<evidence type="ECO:0000256" key="7">
    <source>
        <dbReference type="ARBA" id="ARBA00022840"/>
    </source>
</evidence>
<dbReference type="InterPro" id="IPR003439">
    <property type="entry name" value="ABC_transporter-like_ATP-bd"/>
</dbReference>
<protein>
    <submittedName>
        <fullName evidence="15">Type I secretion system permease/ATPase</fullName>
    </submittedName>
</protein>
<dbReference type="InterPro" id="IPR036640">
    <property type="entry name" value="ABC1_TM_sf"/>
</dbReference>
<dbReference type="GO" id="GO:0005886">
    <property type="term" value="C:plasma membrane"/>
    <property type="evidence" value="ECO:0007669"/>
    <property type="project" value="UniProtKB-SubCell"/>
</dbReference>
<feature type="domain" description="ABC transporter" evidence="12">
    <location>
        <begin position="616"/>
        <end position="851"/>
    </location>
</feature>
<keyword evidence="16" id="KW-1185">Reference proteome</keyword>
<organism evidence="15 16">
    <name type="scientific">Desulfovibrio porci</name>
    <dbReference type="NCBI Taxonomy" id="2605782"/>
    <lineage>
        <taxon>Bacteria</taxon>
        <taxon>Pseudomonadati</taxon>
        <taxon>Thermodesulfobacteriota</taxon>
        <taxon>Desulfovibrionia</taxon>
        <taxon>Desulfovibrionales</taxon>
        <taxon>Desulfovibrionaceae</taxon>
        <taxon>Desulfovibrio</taxon>
    </lineage>
</organism>
<feature type="domain" description="ABC transmembrane type-1" evidence="13">
    <location>
        <begin position="304"/>
        <end position="582"/>
    </location>
</feature>
<feature type="transmembrane region" description="Helical" evidence="11">
    <location>
        <begin position="304"/>
        <end position="326"/>
    </location>
</feature>
<feature type="region of interest" description="Disordered" evidence="10">
    <location>
        <begin position="846"/>
        <end position="867"/>
    </location>
</feature>
<dbReference type="Proteomes" id="UP000477488">
    <property type="component" value="Unassembled WGS sequence"/>
</dbReference>
<keyword evidence="2" id="KW-0813">Transport</keyword>
<dbReference type="InterPro" id="IPR005074">
    <property type="entry name" value="Peptidase_C39"/>
</dbReference>
<feature type="transmembrane region" description="Helical" evidence="11">
    <location>
        <begin position="410"/>
        <end position="434"/>
    </location>
</feature>
<dbReference type="Gene3D" id="3.90.70.10">
    <property type="entry name" value="Cysteine proteinases"/>
    <property type="match status" value="1"/>
</dbReference>
<dbReference type="InterPro" id="IPR039421">
    <property type="entry name" value="Type_1_exporter"/>
</dbReference>
<feature type="transmembrane region" description="Helical" evidence="11">
    <location>
        <begin position="522"/>
        <end position="544"/>
    </location>
</feature>
<dbReference type="CDD" id="cd03245">
    <property type="entry name" value="ABCC_bacteriocin_exporters"/>
    <property type="match status" value="1"/>
</dbReference>
<evidence type="ECO:0000256" key="6">
    <source>
        <dbReference type="ARBA" id="ARBA00022801"/>
    </source>
</evidence>
<dbReference type="NCBIfam" id="TIGR03375">
    <property type="entry name" value="type_I_sec_LssB"/>
    <property type="match status" value="1"/>
</dbReference>
<keyword evidence="4 11" id="KW-0812">Transmembrane</keyword>
<dbReference type="SUPFAM" id="SSF90123">
    <property type="entry name" value="ABC transporter transmembrane region"/>
    <property type="match status" value="1"/>
</dbReference>
<dbReference type="Pfam" id="PF00005">
    <property type="entry name" value="ABC_tran"/>
    <property type="match status" value="1"/>
</dbReference>
<dbReference type="PROSITE" id="PS50990">
    <property type="entry name" value="PEPTIDASE_C39"/>
    <property type="match status" value="1"/>
</dbReference>
<dbReference type="SUPFAM" id="SSF52540">
    <property type="entry name" value="P-loop containing nucleoside triphosphate hydrolases"/>
    <property type="match status" value="1"/>
</dbReference>
<evidence type="ECO:0000313" key="15">
    <source>
        <dbReference type="EMBL" id="MSS26770.1"/>
    </source>
</evidence>
<gene>
    <name evidence="15" type="ORF">FYJ44_01660</name>
</gene>
<evidence type="ECO:0000256" key="1">
    <source>
        <dbReference type="ARBA" id="ARBA00004651"/>
    </source>
</evidence>
<sequence>MDKPTTTHSGQMSAAVLGGSEEQARPVDATGTAHEDGQASATQVATVTGSVASALRPHAAGTGKTAPVSEEAPKTSPAASHTATLLTDDADPAPQSGRTASSGQDPRHASAEDAAPPPSQTSGGDPDAQNGAPAPARGKAMGPLRPSDVDFMPGLLRSLSVLLRLRGKAVSPQFLMSGLTGSRVTPQACLRAARKAGLSGRIAFRPVLEDIPALVLPCILLLTKDRSCVLTALRGDTAEVIFPEISDSAQSVPLAVLKEDYSGYALFAAVQAAPDERAEKLTLSKGKRWFWDVLRYYAPIYRHVALASVVINLIAVASPLFVMNVYDRVVPNNATETLWVLAVGIMIIYLFNFLLSSLRTHFVDVAGRNADIVLSSSLVDKVLSMRLDAKPESTGAMVNNLREFEQLREFFSSSSLLACIDLPFLVIFLLLIGFIGGPLVFLPIGAIPLLLGVGLLLQHRSRQCAEASYKQNMQKNALLVEIVGGLETLKSCMAESRMQRLWESVVGLSAKSTSEARKYNNLAITASMLITQFVTVAMIVWGVYRITDGSMTMGALIGCNILVGRTMAPLLQMASLLTRMQNSHVTLKALDMLMELPSENQSERTCMDFGMLRPSFTMENVSFAYPRSERLALDRVSLHIKPGERVGVIGPMGSGKSTLSKLLIGLYQPKDGAVKFGDVDIRQIPSSDLRGRVGVLPQDVVLFYGSVRDNIALGDPSINDHLILRAAALAGVTDFLRNNPAGFAAQVGEQGKALSGGQRQSVALARALVRDPEVLILDEPTSNMDTDSELMLQKRLQTVMDGRTVVLVTHRLSMLRIVERLIVMENGQIKLDGPRDMVLQRLRERSRQSMNVAGGEQRPERPQPVEN</sequence>
<evidence type="ECO:0000259" key="14">
    <source>
        <dbReference type="PROSITE" id="PS50990"/>
    </source>
</evidence>
<dbReference type="InterPro" id="IPR003593">
    <property type="entry name" value="AAA+_ATPase"/>
</dbReference>